<protein>
    <submittedName>
        <fullName evidence="2">Formylglycine-generating enzyme family protein</fullName>
    </submittedName>
</protein>
<accession>A0A9D8KFL3</accession>
<reference evidence="2" key="2">
    <citation type="submission" date="2021-01" db="EMBL/GenBank/DDBJ databases">
        <authorList>
            <person name="Hahn C.R."/>
            <person name="Youssef N.H."/>
            <person name="Elshahed M."/>
        </authorList>
    </citation>
    <scope>NUCLEOTIDE SEQUENCE</scope>
    <source>
        <strain evidence="2">Zod_Metabat.24</strain>
    </source>
</reference>
<dbReference type="AlphaFoldDB" id="A0A9D8KFL3"/>
<name>A0A9D8KFL3_9DELT</name>
<evidence type="ECO:0000313" key="3">
    <source>
        <dbReference type="Proteomes" id="UP000809273"/>
    </source>
</evidence>
<sequence length="282" mass="31137">MKRNIKRGIMRVRCLKLLLGIFIAIISISLFTAAAVVSTAGEYEDMILVPEGPFVMGDDMGGADAKPAHTVYLKAFFIDRYEVTNADFAKFLNEKGNRMEGGANWIYIGREGCKIEKVGRGFKPVLGCENHPVVMVTYYGAKAYADWMKKRLPTEAEWEKAARGGLSSMKYPRGDDINTINANYGRRKMGTAPVGNYPPNGFGLYDVAGNAAEMVNDFYAANYYRNSPEMNPGGPEVGENHVIRGGDYLSHSEGLSVYKRCEGPSPYVALPNVGFRLVKDLK</sequence>
<dbReference type="Gene3D" id="3.90.1580.10">
    <property type="entry name" value="paralog of FGE (formylglycine-generating enzyme)"/>
    <property type="match status" value="1"/>
</dbReference>
<gene>
    <name evidence="2" type="ORF">JW984_08750</name>
</gene>
<proteinExistence type="predicted"/>
<dbReference type="PANTHER" id="PTHR23150:SF19">
    <property type="entry name" value="FORMYLGLYCINE-GENERATING ENZYME"/>
    <property type="match status" value="1"/>
</dbReference>
<comment type="caution">
    <text evidence="2">The sequence shown here is derived from an EMBL/GenBank/DDBJ whole genome shotgun (WGS) entry which is preliminary data.</text>
</comment>
<dbReference type="InterPro" id="IPR005532">
    <property type="entry name" value="SUMF_dom"/>
</dbReference>
<evidence type="ECO:0000313" key="2">
    <source>
        <dbReference type="EMBL" id="MBN1573267.1"/>
    </source>
</evidence>
<reference evidence="2" key="1">
    <citation type="journal article" date="2021" name="Environ. Microbiol.">
        <title>Genomic characterization of three novel Desulfobacterota classes expand the metabolic and phylogenetic diversity of the phylum.</title>
        <authorList>
            <person name="Murphy C.L."/>
            <person name="Biggerstaff J."/>
            <person name="Eichhorn A."/>
            <person name="Ewing E."/>
            <person name="Shahan R."/>
            <person name="Soriano D."/>
            <person name="Stewart S."/>
            <person name="VanMol K."/>
            <person name="Walker R."/>
            <person name="Walters P."/>
            <person name="Elshahed M.S."/>
            <person name="Youssef N.H."/>
        </authorList>
    </citation>
    <scope>NUCLEOTIDE SEQUENCE</scope>
    <source>
        <strain evidence="2">Zod_Metabat.24</strain>
    </source>
</reference>
<dbReference type="GO" id="GO:0120147">
    <property type="term" value="F:formylglycine-generating oxidase activity"/>
    <property type="evidence" value="ECO:0007669"/>
    <property type="project" value="TreeGrafter"/>
</dbReference>
<dbReference type="EMBL" id="JAFGIX010000046">
    <property type="protein sequence ID" value="MBN1573267.1"/>
    <property type="molecule type" value="Genomic_DNA"/>
</dbReference>
<organism evidence="2 3">
    <name type="scientific">Candidatus Zymogenus saltonus</name>
    <dbReference type="NCBI Taxonomy" id="2844893"/>
    <lineage>
        <taxon>Bacteria</taxon>
        <taxon>Deltaproteobacteria</taxon>
        <taxon>Candidatus Zymogenia</taxon>
        <taxon>Candidatus Zymogeniales</taxon>
        <taxon>Candidatus Zymogenaceae</taxon>
        <taxon>Candidatus Zymogenus</taxon>
    </lineage>
</organism>
<dbReference type="SUPFAM" id="SSF56436">
    <property type="entry name" value="C-type lectin-like"/>
    <property type="match status" value="1"/>
</dbReference>
<dbReference type="Proteomes" id="UP000809273">
    <property type="component" value="Unassembled WGS sequence"/>
</dbReference>
<dbReference type="PANTHER" id="PTHR23150">
    <property type="entry name" value="SULFATASE MODIFYING FACTOR 1, 2"/>
    <property type="match status" value="1"/>
</dbReference>
<feature type="domain" description="Sulfatase-modifying factor enzyme-like" evidence="1">
    <location>
        <begin position="43"/>
        <end position="279"/>
    </location>
</feature>
<evidence type="ECO:0000259" key="1">
    <source>
        <dbReference type="Pfam" id="PF03781"/>
    </source>
</evidence>
<dbReference type="InterPro" id="IPR042095">
    <property type="entry name" value="SUMF_sf"/>
</dbReference>
<dbReference type="InterPro" id="IPR051043">
    <property type="entry name" value="Sulfatase_Mod_Factor_Kinase"/>
</dbReference>
<dbReference type="InterPro" id="IPR016187">
    <property type="entry name" value="CTDL_fold"/>
</dbReference>
<dbReference type="Pfam" id="PF03781">
    <property type="entry name" value="FGE-sulfatase"/>
    <property type="match status" value="1"/>
</dbReference>